<evidence type="ECO:0000313" key="1">
    <source>
        <dbReference type="EMBL" id="SFO39165.1"/>
    </source>
</evidence>
<protein>
    <submittedName>
        <fullName evidence="1">Uncharacterized protein</fullName>
    </submittedName>
</protein>
<dbReference type="OrthoDB" id="676560at2"/>
<gene>
    <name evidence="1" type="ORF">SAMN05421741_14915</name>
</gene>
<evidence type="ECO:0000313" key="2">
    <source>
        <dbReference type="Proteomes" id="UP000199036"/>
    </source>
</evidence>
<sequence>MNKVEIIFKEKAITRYGITLYSKEDTLDFILKCKDYGIIILGIDAFFISDIATEPSLENSIDYSTNMSNGDIYEKALEFISKRNEDLYFEIVCE</sequence>
<keyword evidence="2" id="KW-1185">Reference proteome</keyword>
<dbReference type="STRING" id="913024.SAMN05421741_14915"/>
<proteinExistence type="predicted"/>
<organism evidence="1 2">
    <name type="scientific">Paenimyroides ummariense</name>
    <dbReference type="NCBI Taxonomy" id="913024"/>
    <lineage>
        <taxon>Bacteria</taxon>
        <taxon>Pseudomonadati</taxon>
        <taxon>Bacteroidota</taxon>
        <taxon>Flavobacteriia</taxon>
        <taxon>Flavobacteriales</taxon>
        <taxon>Flavobacteriaceae</taxon>
        <taxon>Paenimyroides</taxon>
    </lineage>
</organism>
<reference evidence="2" key="1">
    <citation type="submission" date="2016-10" db="EMBL/GenBank/DDBJ databases">
        <authorList>
            <person name="Varghese N."/>
            <person name="Submissions S."/>
        </authorList>
    </citation>
    <scope>NUCLEOTIDE SEQUENCE [LARGE SCALE GENOMIC DNA]</scope>
    <source>
        <strain evidence="2">DS-12</strain>
    </source>
</reference>
<dbReference type="RefSeq" id="WP_091526601.1">
    <property type="nucleotide sequence ID" value="NZ_FOVI01000049.1"/>
</dbReference>
<accession>A0A1I5GT31</accession>
<dbReference type="AlphaFoldDB" id="A0A1I5GT31"/>
<dbReference type="Proteomes" id="UP000199036">
    <property type="component" value="Unassembled WGS sequence"/>
</dbReference>
<name>A0A1I5GT31_9FLAO</name>
<dbReference type="EMBL" id="FOVI01000049">
    <property type="protein sequence ID" value="SFO39165.1"/>
    <property type="molecule type" value="Genomic_DNA"/>
</dbReference>